<feature type="chain" id="PRO_5047067218" evidence="1">
    <location>
        <begin position="22"/>
        <end position="383"/>
    </location>
</feature>
<dbReference type="Gene3D" id="2.40.50.100">
    <property type="match status" value="1"/>
</dbReference>
<reference evidence="5" key="1">
    <citation type="journal article" date="2019" name="Int. J. Syst. Evol. Microbiol.">
        <title>The Global Catalogue of Microorganisms (GCM) 10K type strain sequencing project: providing services to taxonomists for standard genome sequencing and annotation.</title>
        <authorList>
            <consortium name="The Broad Institute Genomics Platform"/>
            <consortium name="The Broad Institute Genome Sequencing Center for Infectious Disease"/>
            <person name="Wu L."/>
            <person name="Ma J."/>
        </authorList>
    </citation>
    <scope>NUCLEOTIDE SEQUENCE [LARGE SCALE GENOMIC DNA]</scope>
    <source>
        <strain evidence="5">CCUG 59858</strain>
    </source>
</reference>
<evidence type="ECO:0000313" key="5">
    <source>
        <dbReference type="Proteomes" id="UP001595758"/>
    </source>
</evidence>
<dbReference type="Gene3D" id="2.40.30.170">
    <property type="match status" value="1"/>
</dbReference>
<accession>A0ABV8CDA2</accession>
<sequence>MKTGIKILVITLLANLLIACSDDKATDTPRQRTYEVKSEQIHKSLYFTGTIKPLRESPLTAPLEANIEAMNYHYGQMVKKGTVVFILNSAELQKQFNDTLTDYLKAKDSFTVAKAKFNGTQELWDAGLISKNNYLSEKSSLNTSRVTLIQATRKLSEMLDKMDEDNKQDLSTLNIAEFEKVRQALTGQHNLIRLKASSEGILLYPPKSTGDEGSGQLTVGSSVKSGQVLALIGDLNGVSVEIDVPEIDIDKIHAGMKASITGVALGKQTLKGEVVSVNAQAVAGSSSSLPSFTAVVEVNKLTPEQKKWIKVGMSASIALEADTESQILVPLLAVRQERGLSMVTVRTQDGRLITKPVVTGGAQSDKVIIQSGLQAGDVVVYDQ</sequence>
<dbReference type="Gene3D" id="1.10.287.470">
    <property type="entry name" value="Helix hairpin bin"/>
    <property type="match status" value="1"/>
</dbReference>
<dbReference type="PANTHER" id="PTHR30469:SF33">
    <property type="entry name" value="SLR1207 PROTEIN"/>
    <property type="match status" value="1"/>
</dbReference>
<feature type="signal peptide" evidence="1">
    <location>
        <begin position="1"/>
        <end position="21"/>
    </location>
</feature>
<feature type="domain" description="AprE-like beta-barrel" evidence="3">
    <location>
        <begin position="240"/>
        <end position="319"/>
    </location>
</feature>
<protein>
    <submittedName>
        <fullName evidence="4">Efflux RND transporter periplasmic adaptor subunit</fullName>
    </submittedName>
</protein>
<dbReference type="PROSITE" id="PS51257">
    <property type="entry name" value="PROKAR_LIPOPROTEIN"/>
    <property type="match status" value="1"/>
</dbReference>
<dbReference type="SUPFAM" id="SSF111369">
    <property type="entry name" value="HlyD-like secretion proteins"/>
    <property type="match status" value="1"/>
</dbReference>
<dbReference type="Gene3D" id="2.40.420.20">
    <property type="match status" value="1"/>
</dbReference>
<keyword evidence="5" id="KW-1185">Reference proteome</keyword>
<dbReference type="Pfam" id="PF26002">
    <property type="entry name" value="Beta-barrel_AprE"/>
    <property type="match status" value="1"/>
</dbReference>
<feature type="domain" description="Multidrug resistance protein MdtA-like C-terminal permuted SH3" evidence="2">
    <location>
        <begin position="327"/>
        <end position="382"/>
    </location>
</feature>
<dbReference type="Proteomes" id="UP001595758">
    <property type="component" value="Unassembled WGS sequence"/>
</dbReference>
<gene>
    <name evidence="4" type="ORF">ACFORL_04155</name>
</gene>
<name>A0ABV8CDA2_9GAMM</name>
<organism evidence="4 5">
    <name type="scientific">Legionella dresdenensis</name>
    <dbReference type="NCBI Taxonomy" id="450200"/>
    <lineage>
        <taxon>Bacteria</taxon>
        <taxon>Pseudomonadati</taxon>
        <taxon>Pseudomonadota</taxon>
        <taxon>Gammaproteobacteria</taxon>
        <taxon>Legionellales</taxon>
        <taxon>Legionellaceae</taxon>
        <taxon>Legionella</taxon>
    </lineage>
</organism>
<evidence type="ECO:0000259" key="3">
    <source>
        <dbReference type="Pfam" id="PF26002"/>
    </source>
</evidence>
<dbReference type="Pfam" id="PF25967">
    <property type="entry name" value="RND-MFP_C"/>
    <property type="match status" value="1"/>
</dbReference>
<dbReference type="InterPro" id="IPR058982">
    <property type="entry name" value="Beta-barrel_AprE"/>
</dbReference>
<comment type="caution">
    <text evidence="4">The sequence shown here is derived from an EMBL/GenBank/DDBJ whole genome shotgun (WGS) entry which is preliminary data.</text>
</comment>
<keyword evidence="1" id="KW-0732">Signal</keyword>
<evidence type="ECO:0000259" key="2">
    <source>
        <dbReference type="Pfam" id="PF25967"/>
    </source>
</evidence>
<evidence type="ECO:0000313" key="4">
    <source>
        <dbReference type="EMBL" id="MFC3908268.1"/>
    </source>
</evidence>
<dbReference type="PANTHER" id="PTHR30469">
    <property type="entry name" value="MULTIDRUG RESISTANCE PROTEIN MDTA"/>
    <property type="match status" value="1"/>
</dbReference>
<evidence type="ECO:0000256" key="1">
    <source>
        <dbReference type="SAM" id="SignalP"/>
    </source>
</evidence>
<dbReference type="InterPro" id="IPR058627">
    <property type="entry name" value="MdtA-like_C"/>
</dbReference>
<dbReference type="EMBL" id="JBHSAB010000004">
    <property type="protein sequence ID" value="MFC3908268.1"/>
    <property type="molecule type" value="Genomic_DNA"/>
</dbReference>
<dbReference type="RefSeq" id="WP_382341387.1">
    <property type="nucleotide sequence ID" value="NZ_JBHSAB010000004.1"/>
</dbReference>
<proteinExistence type="predicted"/>